<accession>A0A9C9EPI4</accession>
<dbReference type="PANTHER" id="PTHR43584">
    <property type="entry name" value="NUCLEOTIDYL TRANSFERASE"/>
    <property type="match status" value="1"/>
</dbReference>
<comment type="catalytic activity">
    <reaction evidence="9">
        <text>CDP-1L-myo-inositol + 1D-myo-inositol 3-phosphate = bis(1L-myo-inositol) 3,1'-phosphate 1-phosphate + CMP + H(+)</text>
        <dbReference type="Rhea" id="RHEA:31327"/>
        <dbReference type="ChEBI" id="CHEBI:15378"/>
        <dbReference type="ChEBI" id="CHEBI:58401"/>
        <dbReference type="ChEBI" id="CHEBI:60377"/>
        <dbReference type="ChEBI" id="CHEBI:62573"/>
        <dbReference type="ChEBI" id="CHEBI:62576"/>
        <dbReference type="EC" id="2.7.8.34"/>
    </reaction>
</comment>
<dbReference type="InterPro" id="IPR043130">
    <property type="entry name" value="CDP-OH_PTrfase_TM_dom"/>
</dbReference>
<dbReference type="InterPro" id="IPR048254">
    <property type="entry name" value="CDP_ALCOHOL_P_TRANSF_CS"/>
</dbReference>
<dbReference type="EMBL" id="DRIG01000107">
    <property type="protein sequence ID" value="HEC79516.1"/>
    <property type="molecule type" value="Genomic_DNA"/>
</dbReference>
<sequence length="439" mass="49444">MKCLIIASGRGSRLATRSPSKPLTPVLGLPLIARVILKARKAGIKEFYIVTGYRGKELQEYLKLFAEERRLKITCLHNENWERENGLSVLKAKDVIKEKFILLMSDHIIDENIIKKLKNQKISDGEVILAVDSNIKNNRFVNIDDATKVIVKDQRVVDIGKELESYNAYDTGVFLCTPAIFKALKQSSERGNTSLSGGMKILARKSCVKAFDVNGNYWIDVDDEAQLMRAEHHLTRILINKECDGPVAKYINRPFSLRITKFLMKTKIQPNTITVFCFLISIIAALFLSLKGYLPLAIGAVLAQLASILDGCDGEIARLKDLETRFGGWFDAVLDRYADALLLLGLTYHIFQEMNNPGVIFLGAAALIGSLINSYTAEKYDGFFSKKRNQYFRIGRDLRIFIIFLGGLFNQPLAALVLIAFLMNIENIRRIVVLSRAWS</sequence>
<dbReference type="GO" id="GO:0016020">
    <property type="term" value="C:membrane"/>
    <property type="evidence" value="ECO:0007669"/>
    <property type="project" value="InterPro"/>
</dbReference>
<feature type="transmembrane region" description="Helical" evidence="11">
    <location>
        <begin position="357"/>
        <end position="377"/>
    </location>
</feature>
<evidence type="ECO:0000259" key="12">
    <source>
        <dbReference type="Pfam" id="PF00483"/>
    </source>
</evidence>
<comment type="caution">
    <text evidence="13">The sequence shown here is derived from an EMBL/GenBank/DDBJ whole genome shotgun (WGS) entry which is preliminary data.</text>
</comment>
<dbReference type="Gene3D" id="1.20.120.1760">
    <property type="match status" value="1"/>
</dbReference>
<dbReference type="InterPro" id="IPR029044">
    <property type="entry name" value="Nucleotide-diphossugar_trans"/>
</dbReference>
<feature type="transmembrane region" description="Helical" evidence="11">
    <location>
        <begin position="398"/>
        <end position="423"/>
    </location>
</feature>
<evidence type="ECO:0000256" key="6">
    <source>
        <dbReference type="ARBA" id="ARBA00018322"/>
    </source>
</evidence>
<dbReference type="EC" id="2.7.7.74" evidence="4"/>
<protein>
    <recommendedName>
        <fullName evidence="6">Bifunctional IPC transferase and DIPP synthase</fullName>
        <ecNumber evidence="4">2.7.7.74</ecNumber>
        <ecNumber evidence="5">2.7.8.34</ecNumber>
    </recommendedName>
</protein>
<dbReference type="Pfam" id="PF01066">
    <property type="entry name" value="CDP-OH_P_transf"/>
    <property type="match status" value="1"/>
</dbReference>
<keyword evidence="8" id="KW-0548">Nucleotidyltransferase</keyword>
<organism evidence="13 14">
    <name type="scientific">candidate division WOR-3 bacterium</name>
    <dbReference type="NCBI Taxonomy" id="2052148"/>
    <lineage>
        <taxon>Bacteria</taxon>
        <taxon>Bacteria division WOR-3</taxon>
    </lineage>
</organism>
<dbReference type="PROSITE" id="PS00379">
    <property type="entry name" value="CDP_ALCOHOL_P_TRANSF"/>
    <property type="match status" value="1"/>
</dbReference>
<comment type="similarity">
    <text evidence="10">Belongs to the CDP-alcohol phosphatidyltransferase class-I family.</text>
</comment>
<evidence type="ECO:0000256" key="11">
    <source>
        <dbReference type="SAM" id="Phobius"/>
    </source>
</evidence>
<keyword evidence="7 10" id="KW-0808">Transferase</keyword>
<evidence type="ECO:0000256" key="3">
    <source>
        <dbReference type="ARBA" id="ARBA00007897"/>
    </source>
</evidence>
<dbReference type="Pfam" id="PF00483">
    <property type="entry name" value="NTP_transferase"/>
    <property type="match status" value="1"/>
</dbReference>
<evidence type="ECO:0000256" key="7">
    <source>
        <dbReference type="ARBA" id="ARBA00022679"/>
    </source>
</evidence>
<evidence type="ECO:0000313" key="13">
    <source>
        <dbReference type="EMBL" id="HEC79516.1"/>
    </source>
</evidence>
<proteinExistence type="inferred from homology"/>
<dbReference type="PANTHER" id="PTHR43584:SF8">
    <property type="entry name" value="N-ACETYLMURAMATE ALPHA-1-PHOSPHATE URIDYLYLTRANSFERASE"/>
    <property type="match status" value="1"/>
</dbReference>
<dbReference type="SUPFAM" id="SSF53448">
    <property type="entry name" value="Nucleotide-diphospho-sugar transferases"/>
    <property type="match status" value="1"/>
</dbReference>
<dbReference type="GO" id="GO:0016780">
    <property type="term" value="F:phosphotransferase activity, for other substituted phosphate groups"/>
    <property type="evidence" value="ECO:0007669"/>
    <property type="project" value="InterPro"/>
</dbReference>
<dbReference type="EC" id="2.7.8.34" evidence="5"/>
<dbReference type="Proteomes" id="UP000885826">
    <property type="component" value="Unassembled WGS sequence"/>
</dbReference>
<dbReference type="InterPro" id="IPR050065">
    <property type="entry name" value="GlmU-like"/>
</dbReference>
<evidence type="ECO:0000256" key="1">
    <source>
        <dbReference type="ARBA" id="ARBA00000729"/>
    </source>
</evidence>
<dbReference type="InterPro" id="IPR005835">
    <property type="entry name" value="NTP_transferase_dom"/>
</dbReference>
<dbReference type="GO" id="GO:0016779">
    <property type="term" value="F:nucleotidyltransferase activity"/>
    <property type="evidence" value="ECO:0007669"/>
    <property type="project" value="UniProtKB-KW"/>
</dbReference>
<comment type="similarity">
    <text evidence="2">In the C-terminal section; belongs to the CDP-alcohol phosphatidyltransferase class-I family.</text>
</comment>
<evidence type="ECO:0000256" key="4">
    <source>
        <dbReference type="ARBA" id="ARBA00012504"/>
    </source>
</evidence>
<dbReference type="AlphaFoldDB" id="A0A9C9EPI4"/>
<feature type="domain" description="Nucleotidyl transferase" evidence="12">
    <location>
        <begin position="3"/>
        <end position="234"/>
    </location>
</feature>
<dbReference type="InterPro" id="IPR000462">
    <property type="entry name" value="CDP-OH_P_trans"/>
</dbReference>
<dbReference type="Gene3D" id="3.90.550.10">
    <property type="entry name" value="Spore Coat Polysaccharide Biosynthesis Protein SpsA, Chain A"/>
    <property type="match status" value="1"/>
</dbReference>
<evidence type="ECO:0000256" key="8">
    <source>
        <dbReference type="ARBA" id="ARBA00022695"/>
    </source>
</evidence>
<keyword evidence="11" id="KW-0472">Membrane</keyword>
<evidence type="ECO:0000256" key="5">
    <source>
        <dbReference type="ARBA" id="ARBA00013268"/>
    </source>
</evidence>
<evidence type="ECO:0000256" key="9">
    <source>
        <dbReference type="ARBA" id="ARBA00049235"/>
    </source>
</evidence>
<gene>
    <name evidence="13" type="ORF">ENI34_10340</name>
</gene>
<comment type="catalytic activity">
    <reaction evidence="1">
        <text>1D-myo-inositol 3-phosphate + CTP + H(+) = CDP-1L-myo-inositol + diphosphate</text>
        <dbReference type="Rhea" id="RHEA:30647"/>
        <dbReference type="ChEBI" id="CHEBI:15378"/>
        <dbReference type="ChEBI" id="CHEBI:33019"/>
        <dbReference type="ChEBI" id="CHEBI:37563"/>
        <dbReference type="ChEBI" id="CHEBI:58401"/>
        <dbReference type="ChEBI" id="CHEBI:62573"/>
        <dbReference type="EC" id="2.7.7.74"/>
    </reaction>
</comment>
<name>A0A9C9EPI4_UNCW3</name>
<evidence type="ECO:0000256" key="10">
    <source>
        <dbReference type="RuleBase" id="RU003750"/>
    </source>
</evidence>
<keyword evidence="11" id="KW-1133">Transmembrane helix</keyword>
<comment type="similarity">
    <text evidence="3">In the N-terminal section; belongs to the MobA family.</text>
</comment>
<reference evidence="13" key="1">
    <citation type="journal article" date="2020" name="mSystems">
        <title>Genome- and Community-Level Interaction Insights into Carbon Utilization and Element Cycling Functions of Hydrothermarchaeota in Hydrothermal Sediment.</title>
        <authorList>
            <person name="Zhou Z."/>
            <person name="Liu Y."/>
            <person name="Xu W."/>
            <person name="Pan J."/>
            <person name="Luo Z.H."/>
            <person name="Li M."/>
        </authorList>
    </citation>
    <scope>NUCLEOTIDE SEQUENCE</scope>
    <source>
        <strain evidence="13">HyVt-388</strain>
    </source>
</reference>
<evidence type="ECO:0000313" key="14">
    <source>
        <dbReference type="Proteomes" id="UP000885826"/>
    </source>
</evidence>
<dbReference type="GO" id="GO:0008654">
    <property type="term" value="P:phospholipid biosynthetic process"/>
    <property type="evidence" value="ECO:0007669"/>
    <property type="project" value="InterPro"/>
</dbReference>
<keyword evidence="11" id="KW-0812">Transmembrane</keyword>
<feature type="transmembrane region" description="Helical" evidence="11">
    <location>
        <begin position="268"/>
        <end position="287"/>
    </location>
</feature>
<evidence type="ECO:0000256" key="2">
    <source>
        <dbReference type="ARBA" id="ARBA00006982"/>
    </source>
</evidence>